<name>A0A562K945_SPHWJ</name>
<sequence length="227" mass="26014">MQPERAASRGTGCTERGAWRKLGGSRSEGRWGQRPKHLSKKSLPSTTASREENLNREMVKVRKRWKGAQKIFRIYSRYKLRISRQTCSNTCKMPSTNRLDALFLCQNAREFYRLPVSATLGHDQSLYFLAISIELSLKAYLRHTGMTDDETRQLVRHDLSKGFRFAVERGFDPPELIETEMIEVISRRYACGGFRRPPTCVWRCAFVKAATAFAVDLNMRVALCLAG</sequence>
<organism evidence="2 3">
    <name type="scientific">Sphingobium wenxiniae (strain DSM 21828 / CGMCC 1.7748 / JZ-1)</name>
    <dbReference type="NCBI Taxonomy" id="595605"/>
    <lineage>
        <taxon>Bacteria</taxon>
        <taxon>Pseudomonadati</taxon>
        <taxon>Pseudomonadota</taxon>
        <taxon>Alphaproteobacteria</taxon>
        <taxon>Sphingomonadales</taxon>
        <taxon>Sphingomonadaceae</taxon>
        <taxon>Sphingobium</taxon>
    </lineage>
</organism>
<evidence type="ECO:0008006" key="4">
    <source>
        <dbReference type="Google" id="ProtNLM"/>
    </source>
</evidence>
<evidence type="ECO:0000313" key="3">
    <source>
        <dbReference type="Proteomes" id="UP000316624"/>
    </source>
</evidence>
<dbReference type="EMBL" id="VLKK01000011">
    <property type="protein sequence ID" value="TWH91949.1"/>
    <property type="molecule type" value="Genomic_DNA"/>
</dbReference>
<comment type="caution">
    <text evidence="2">The sequence shown here is derived from an EMBL/GenBank/DDBJ whole genome shotgun (WGS) entry which is preliminary data.</text>
</comment>
<reference evidence="2 3" key="1">
    <citation type="journal article" date="2015" name="Stand. Genomic Sci.">
        <title>Genomic Encyclopedia of Bacterial and Archaeal Type Strains, Phase III: the genomes of soil and plant-associated and newly described type strains.</title>
        <authorList>
            <person name="Whitman W.B."/>
            <person name="Woyke T."/>
            <person name="Klenk H.P."/>
            <person name="Zhou Y."/>
            <person name="Lilburn T.G."/>
            <person name="Beck B.J."/>
            <person name="De Vos P."/>
            <person name="Vandamme P."/>
            <person name="Eisen J.A."/>
            <person name="Garrity G."/>
            <person name="Hugenholtz P."/>
            <person name="Kyrpides N.C."/>
        </authorList>
    </citation>
    <scope>NUCLEOTIDE SEQUENCE [LARGE SCALE GENOMIC DNA]</scope>
    <source>
        <strain evidence="2 3">CGMCC 1.7748</strain>
    </source>
</reference>
<proteinExistence type="predicted"/>
<feature type="region of interest" description="Disordered" evidence="1">
    <location>
        <begin position="1"/>
        <end position="55"/>
    </location>
</feature>
<evidence type="ECO:0000256" key="1">
    <source>
        <dbReference type="SAM" id="MobiDB-lite"/>
    </source>
</evidence>
<keyword evidence="3" id="KW-1185">Reference proteome</keyword>
<dbReference type="Proteomes" id="UP000316624">
    <property type="component" value="Unassembled WGS sequence"/>
</dbReference>
<protein>
    <recommendedName>
        <fullName evidence="4">HEPN domain-containing protein</fullName>
    </recommendedName>
</protein>
<dbReference type="AlphaFoldDB" id="A0A562K945"/>
<evidence type="ECO:0000313" key="2">
    <source>
        <dbReference type="EMBL" id="TWH91949.1"/>
    </source>
</evidence>
<gene>
    <name evidence="2" type="ORF">IQ35_02852</name>
</gene>
<accession>A0A562K945</accession>